<dbReference type="EMBL" id="CM001403">
    <property type="protein sequence ID" value="EHQ30085.1"/>
    <property type="molecule type" value="Genomic_DNA"/>
</dbReference>
<comment type="subcellular location">
    <subcellularLocation>
        <location evidence="1 8">Cell outer membrane</location>
        <topology evidence="1 8">Multi-pass membrane protein</topology>
    </subcellularLocation>
</comment>
<dbReference type="Proteomes" id="UP000002774">
    <property type="component" value="Chromosome"/>
</dbReference>
<dbReference type="InterPro" id="IPR000531">
    <property type="entry name" value="Beta-barrel_TonB"/>
</dbReference>
<evidence type="ECO:0000259" key="11">
    <source>
        <dbReference type="Pfam" id="PF07715"/>
    </source>
</evidence>
<dbReference type="NCBIfam" id="TIGR04056">
    <property type="entry name" value="OMP_RagA_SusC"/>
    <property type="match status" value="1"/>
</dbReference>
<feature type="domain" description="TonB-dependent receptor-like beta-barrel" evidence="10">
    <location>
        <begin position="521"/>
        <end position="1079"/>
    </location>
</feature>
<dbReference type="InterPro" id="IPR039426">
    <property type="entry name" value="TonB-dep_rcpt-like"/>
</dbReference>
<evidence type="ECO:0000256" key="2">
    <source>
        <dbReference type="ARBA" id="ARBA00022448"/>
    </source>
</evidence>
<dbReference type="SUPFAM" id="SSF56935">
    <property type="entry name" value="Porins"/>
    <property type="match status" value="1"/>
</dbReference>
<dbReference type="InterPro" id="IPR037066">
    <property type="entry name" value="Plug_dom_sf"/>
</dbReference>
<keyword evidence="2 8" id="KW-0813">Transport</keyword>
<comment type="similarity">
    <text evidence="8 9">Belongs to the TonB-dependent receptor family.</text>
</comment>
<keyword evidence="13" id="KW-1185">Reference proteome</keyword>
<dbReference type="Pfam" id="PF07715">
    <property type="entry name" value="Plug"/>
    <property type="match status" value="1"/>
</dbReference>
<dbReference type="STRING" id="714943.Mucpa_6026"/>
<dbReference type="OrthoDB" id="9768177at2"/>
<evidence type="ECO:0000256" key="3">
    <source>
        <dbReference type="ARBA" id="ARBA00022452"/>
    </source>
</evidence>
<evidence type="ECO:0000313" key="13">
    <source>
        <dbReference type="Proteomes" id="UP000002774"/>
    </source>
</evidence>
<dbReference type="eggNOG" id="COG1629">
    <property type="taxonomic scope" value="Bacteria"/>
</dbReference>
<keyword evidence="3 8" id="KW-1134">Transmembrane beta strand</keyword>
<keyword evidence="5 9" id="KW-0798">TonB box</keyword>
<evidence type="ECO:0000256" key="8">
    <source>
        <dbReference type="PROSITE-ProRule" id="PRU01360"/>
    </source>
</evidence>
<dbReference type="InterPro" id="IPR012910">
    <property type="entry name" value="Plug_dom"/>
</dbReference>
<evidence type="ECO:0000313" key="12">
    <source>
        <dbReference type="EMBL" id="EHQ30085.1"/>
    </source>
</evidence>
<dbReference type="Gene3D" id="2.40.170.20">
    <property type="entry name" value="TonB-dependent receptor, beta-barrel domain"/>
    <property type="match status" value="1"/>
</dbReference>
<evidence type="ECO:0000256" key="9">
    <source>
        <dbReference type="RuleBase" id="RU003357"/>
    </source>
</evidence>
<accession>H1YC94</accession>
<dbReference type="Gene3D" id="2.60.40.1120">
    <property type="entry name" value="Carboxypeptidase-like, regulatory domain"/>
    <property type="match status" value="1"/>
</dbReference>
<dbReference type="SUPFAM" id="SSF49464">
    <property type="entry name" value="Carboxypeptidase regulatory domain-like"/>
    <property type="match status" value="1"/>
</dbReference>
<name>H1YC94_9SPHI</name>
<dbReference type="InterPro" id="IPR023997">
    <property type="entry name" value="TonB-dep_OMP_SusC/RagA_CS"/>
</dbReference>
<dbReference type="InterPro" id="IPR036942">
    <property type="entry name" value="Beta-barrel_TonB_sf"/>
</dbReference>
<dbReference type="Gene3D" id="2.170.130.10">
    <property type="entry name" value="TonB-dependent receptor, plug domain"/>
    <property type="match status" value="1"/>
</dbReference>
<organism evidence="12 13">
    <name type="scientific">Mucilaginibacter paludis DSM 18603</name>
    <dbReference type="NCBI Taxonomy" id="714943"/>
    <lineage>
        <taxon>Bacteria</taxon>
        <taxon>Pseudomonadati</taxon>
        <taxon>Bacteroidota</taxon>
        <taxon>Sphingobacteriia</taxon>
        <taxon>Sphingobacteriales</taxon>
        <taxon>Sphingobacteriaceae</taxon>
        <taxon>Mucilaginibacter</taxon>
    </lineage>
</organism>
<keyword evidence="12" id="KW-0675">Receptor</keyword>
<dbReference type="HOGENOM" id="CLU_004317_0_1_10"/>
<dbReference type="InterPro" id="IPR023996">
    <property type="entry name" value="TonB-dep_OMP_SusC/RagA"/>
</dbReference>
<sequence length="1112" mass="122333">MNFYFLKRRYNAGALHKTLLVMKLITIFLTTAIMQVSAGSFAQRITLITKNSTLKSVIDQIHQQSGYDFIYNNFDLQGAAPVSIHLNKVELEKSIEICLAGQDLDFEIKDKTIILRKKERNLIDKLSDVIAPAGLIKGSVIDVNGMGLPGAVIRDKSRKTTTFTNTKGEFAINVEDGTVLVVSFVGFKTQEVVVRKGAKSLIITMEEEVSKLDEVSVEGYRKGSQRLATSNISRITAEELDKQPVQNPLQALEGRIPGMVVSQTTGVPGARLNVEIRGRSNFDNFLSTDQPLFIIDGVPTAAGNDKVNVQSGPFGPATTNGLSAFAGLNTADIESIDVLKDADATAIYGSRGANGVILITTKKGKAGKMILSANAYSGISTVTYLTPLLNTQQYIAMRNEAFANDKLTKTNSNAYDLLLWDQNRYTDFEKLLIGNKARATDAQVNISGGSLSTTYRIATGYHKETTVWPGDKSSDRLSTSFNLNTRSQDEKFTAALTGNYSVSNSDLVAGDLAAAAILPPNYRLYDANGNLAWNEGGIYDGKDNPLALLKQQYASAMYNLNANLVLNYRLLQNLTLRSSFGYNSTQNNEQRVIPIASQNPMKPGGATGTSGFGNTFFRNVIAEPQIEYNGHVSKGKLNVLLGTTYNQLNTSTQSISALGYTSDDLIGSLKAATSISATNSSSQYNYQAIFGRINYNWEDKYIINFTGRRDGSSRFGPDLRFSNFGAAGAAWVFSNEEILKNNKVVSYGKLRASYGTTGNDQIGNYTYLDSWSAASGYTDSTTLLPTKLYNPYLHWERNSKLEFGLEMGFFKDRILFTASAYQSITSDPLVTYPLPKITGFASIIQNLEGVRVQNRGLEFTLTTKNLNGGSFKWSTDFNMTVPQNILKQYPDIQNTAYATRYILGKSLTEIFSAQYNGVDPATGLYTVKDVNGDKIASSADYADYGNYDPKFYGGITNSFNYKRFSLSFFVQFTKQLGRNWRQSGAVLSPAGTANNVPTLVLDRWQNPGDITDVQKFTTSAGSLTGLSGYYAGYFSNLFYVTDASYARLKNVYLSYDVPSKWLNMVHVRSFRVYMQGQNLFVITPYKGADPETQSFTLMPPLRTITAGLQLSL</sequence>
<evidence type="ECO:0000256" key="6">
    <source>
        <dbReference type="ARBA" id="ARBA00023136"/>
    </source>
</evidence>
<keyword evidence="7 8" id="KW-0998">Cell outer membrane</keyword>
<reference evidence="12" key="1">
    <citation type="submission" date="2011-09" db="EMBL/GenBank/DDBJ databases">
        <title>The permanent draft genome of Mucilaginibacter paludis DSM 18603.</title>
        <authorList>
            <consortium name="US DOE Joint Genome Institute (JGI-PGF)"/>
            <person name="Lucas S."/>
            <person name="Han J."/>
            <person name="Lapidus A."/>
            <person name="Bruce D."/>
            <person name="Goodwin L."/>
            <person name="Pitluck S."/>
            <person name="Peters L."/>
            <person name="Kyrpides N."/>
            <person name="Mavromatis K."/>
            <person name="Ivanova N."/>
            <person name="Mikhailova N."/>
            <person name="Held B."/>
            <person name="Detter J.C."/>
            <person name="Tapia R."/>
            <person name="Han C."/>
            <person name="Land M."/>
            <person name="Hauser L."/>
            <person name="Markowitz V."/>
            <person name="Cheng J.-F."/>
            <person name="Hugenholtz P."/>
            <person name="Woyke T."/>
            <person name="Wu D."/>
            <person name="Tindall B."/>
            <person name="Brambilla E."/>
            <person name="Klenk H.-P."/>
            <person name="Eisen J.A."/>
        </authorList>
    </citation>
    <scope>NUCLEOTIDE SEQUENCE [LARGE SCALE GENOMIC DNA]</scope>
    <source>
        <strain evidence="12">DSM 18603</strain>
    </source>
</reference>
<feature type="domain" description="TonB-dependent receptor plug" evidence="11">
    <location>
        <begin position="226"/>
        <end position="356"/>
    </location>
</feature>
<evidence type="ECO:0000256" key="7">
    <source>
        <dbReference type="ARBA" id="ARBA00023237"/>
    </source>
</evidence>
<dbReference type="Pfam" id="PF13715">
    <property type="entry name" value="CarbopepD_reg_2"/>
    <property type="match status" value="1"/>
</dbReference>
<evidence type="ECO:0000256" key="4">
    <source>
        <dbReference type="ARBA" id="ARBA00022692"/>
    </source>
</evidence>
<evidence type="ECO:0000256" key="5">
    <source>
        <dbReference type="ARBA" id="ARBA00023077"/>
    </source>
</evidence>
<dbReference type="InterPro" id="IPR008969">
    <property type="entry name" value="CarboxyPept-like_regulatory"/>
</dbReference>
<dbReference type="AlphaFoldDB" id="H1YC94"/>
<dbReference type="NCBIfam" id="TIGR04057">
    <property type="entry name" value="SusC_RagA_signa"/>
    <property type="match status" value="1"/>
</dbReference>
<dbReference type="RefSeq" id="WP_008511605.1">
    <property type="nucleotide sequence ID" value="NZ_CM001403.1"/>
</dbReference>
<dbReference type="GO" id="GO:0009279">
    <property type="term" value="C:cell outer membrane"/>
    <property type="evidence" value="ECO:0007669"/>
    <property type="project" value="UniProtKB-SubCell"/>
</dbReference>
<gene>
    <name evidence="12" type="ORF">Mucpa_6026</name>
</gene>
<keyword evidence="4 8" id="KW-0812">Transmembrane</keyword>
<dbReference type="Pfam" id="PF00593">
    <property type="entry name" value="TonB_dep_Rec_b-barrel"/>
    <property type="match status" value="1"/>
</dbReference>
<protein>
    <submittedName>
        <fullName evidence="12">TonB-dependent receptor plug</fullName>
    </submittedName>
</protein>
<proteinExistence type="inferred from homology"/>
<evidence type="ECO:0000256" key="1">
    <source>
        <dbReference type="ARBA" id="ARBA00004571"/>
    </source>
</evidence>
<evidence type="ECO:0000259" key="10">
    <source>
        <dbReference type="Pfam" id="PF00593"/>
    </source>
</evidence>
<keyword evidence="6 8" id="KW-0472">Membrane</keyword>
<dbReference type="PROSITE" id="PS52016">
    <property type="entry name" value="TONB_DEPENDENT_REC_3"/>
    <property type="match status" value="1"/>
</dbReference>